<evidence type="ECO:0000256" key="6">
    <source>
        <dbReference type="ARBA" id="ARBA00023136"/>
    </source>
</evidence>
<keyword evidence="6 7" id="KW-0472">Membrane</keyword>
<reference evidence="8 9" key="1">
    <citation type="submission" date="2024-01" db="EMBL/GenBank/DDBJ databases">
        <title>Characterization of antibiotic resistant novel bacterial strains and their environmental applications.</title>
        <authorList>
            <person name="Manzoor S."/>
            <person name="Abbas S."/>
            <person name="Arshad M."/>
            <person name="Ahmed I."/>
        </authorList>
    </citation>
    <scope>NUCLEOTIDE SEQUENCE [LARGE SCALE GENOMIC DNA]</scope>
    <source>
        <strain evidence="8 9">NCCP-602</strain>
    </source>
</reference>
<feature type="transmembrane region" description="Helical" evidence="7">
    <location>
        <begin position="195"/>
        <end position="219"/>
    </location>
</feature>
<sequence length="336" mass="35856">MLQELWLIVPVLCLTMYIVLDGYDLGVGILLLGERDRRRRREGVEVVAQTWDVNESWLILLGLSLWAGFPAVYGAALPHLYIPVIVMLLCLIVRGFSTELISHRHDAAEAWVRAFSIASLGAALAQGFALAGLTREVTLNDRNEFVGTPTVWDASTVGMTLLIVIGVVLVYTTLGAAFLRRKVDSPVAVSAGRTLLLLAVVVLALIVALLGTTAVPLTWDGTQGMVVIALLAVGAVGALFAWRALAPGAPPASAYRWTLLVVVACLLAIVVGRYPVLLAPDLTVAEAAAPTITLVFLFIGVGVNVLLNIFYTIFAHRVFAGSLYGEAASDREAAQS</sequence>
<keyword evidence="4 7" id="KW-0812">Transmembrane</keyword>
<evidence type="ECO:0000256" key="2">
    <source>
        <dbReference type="ARBA" id="ARBA00007543"/>
    </source>
</evidence>
<feature type="transmembrane region" description="Helical" evidence="7">
    <location>
        <begin position="154"/>
        <end position="174"/>
    </location>
</feature>
<dbReference type="InterPro" id="IPR003317">
    <property type="entry name" value="Cyt-d_oxidase_su2"/>
</dbReference>
<dbReference type="Pfam" id="PF02322">
    <property type="entry name" value="Cyt_bd_oxida_II"/>
    <property type="match status" value="1"/>
</dbReference>
<keyword evidence="5 7" id="KW-1133">Transmembrane helix</keyword>
<evidence type="ECO:0000313" key="8">
    <source>
        <dbReference type="EMBL" id="GAA0037433.1"/>
    </source>
</evidence>
<comment type="similarity">
    <text evidence="2">Belongs to the cytochrome ubiquinol oxidase subunit 2 family.</text>
</comment>
<feature type="transmembrane region" description="Helical" evidence="7">
    <location>
        <begin position="257"/>
        <end position="276"/>
    </location>
</feature>
<protein>
    <submittedName>
        <fullName evidence="8">Cytochrome d ubiquinol oxidase subunit II</fullName>
    </submittedName>
</protein>
<evidence type="ECO:0000256" key="1">
    <source>
        <dbReference type="ARBA" id="ARBA00004651"/>
    </source>
</evidence>
<evidence type="ECO:0000256" key="7">
    <source>
        <dbReference type="SAM" id="Phobius"/>
    </source>
</evidence>
<accession>A0ABN0ST53</accession>
<comment type="subcellular location">
    <subcellularLocation>
        <location evidence="1">Cell membrane</location>
        <topology evidence="1">Multi-pass membrane protein</topology>
    </subcellularLocation>
</comment>
<organism evidence="8 9">
    <name type="scientific">Brevibacterium metallidurans</name>
    <dbReference type="NCBI Taxonomy" id="1482676"/>
    <lineage>
        <taxon>Bacteria</taxon>
        <taxon>Bacillati</taxon>
        <taxon>Actinomycetota</taxon>
        <taxon>Actinomycetes</taxon>
        <taxon>Micrococcales</taxon>
        <taxon>Brevibacteriaceae</taxon>
        <taxon>Brevibacterium</taxon>
    </lineage>
</organism>
<gene>
    <name evidence="8" type="primary">cydB_2</name>
    <name evidence="8" type="ORF">NCCP602_33950</name>
</gene>
<feature type="transmembrane region" description="Helical" evidence="7">
    <location>
        <begin position="80"/>
        <end position="98"/>
    </location>
</feature>
<dbReference type="PANTHER" id="PTHR43141:SF4">
    <property type="entry name" value="CYTOCHROME BD2 SUBUNIT II"/>
    <property type="match status" value="1"/>
</dbReference>
<dbReference type="EMBL" id="BAAAAF010000028">
    <property type="protein sequence ID" value="GAA0037433.1"/>
    <property type="molecule type" value="Genomic_DNA"/>
</dbReference>
<dbReference type="PANTHER" id="PTHR43141">
    <property type="entry name" value="CYTOCHROME BD2 SUBUNIT II"/>
    <property type="match status" value="1"/>
</dbReference>
<dbReference type="Proteomes" id="UP001498238">
    <property type="component" value="Unassembled WGS sequence"/>
</dbReference>
<feature type="transmembrane region" description="Helical" evidence="7">
    <location>
        <begin position="6"/>
        <end position="32"/>
    </location>
</feature>
<feature type="transmembrane region" description="Helical" evidence="7">
    <location>
        <begin position="288"/>
        <end position="314"/>
    </location>
</feature>
<evidence type="ECO:0000256" key="5">
    <source>
        <dbReference type="ARBA" id="ARBA00022989"/>
    </source>
</evidence>
<feature type="transmembrane region" description="Helical" evidence="7">
    <location>
        <begin position="57"/>
        <end position="74"/>
    </location>
</feature>
<name>A0ABN0ST53_9MICO</name>
<evidence type="ECO:0000313" key="9">
    <source>
        <dbReference type="Proteomes" id="UP001498238"/>
    </source>
</evidence>
<dbReference type="RefSeq" id="WP_339394049.1">
    <property type="nucleotide sequence ID" value="NZ_BAAAAF010000028.1"/>
</dbReference>
<comment type="caution">
    <text evidence="8">The sequence shown here is derived from an EMBL/GenBank/DDBJ whole genome shotgun (WGS) entry which is preliminary data.</text>
</comment>
<evidence type="ECO:0000256" key="4">
    <source>
        <dbReference type="ARBA" id="ARBA00022692"/>
    </source>
</evidence>
<keyword evidence="9" id="KW-1185">Reference proteome</keyword>
<keyword evidence="3" id="KW-1003">Cell membrane</keyword>
<feature type="transmembrane region" description="Helical" evidence="7">
    <location>
        <begin position="225"/>
        <end position="245"/>
    </location>
</feature>
<proteinExistence type="inferred from homology"/>
<evidence type="ECO:0000256" key="3">
    <source>
        <dbReference type="ARBA" id="ARBA00022475"/>
    </source>
</evidence>
<feature type="transmembrane region" description="Helical" evidence="7">
    <location>
        <begin position="110"/>
        <end position="134"/>
    </location>
</feature>